<gene>
    <name evidence="1" type="ORF">SVIM_LOCUS133593</name>
</gene>
<accession>A0A6N2L2T6</accession>
<reference evidence="1" key="1">
    <citation type="submission" date="2019-03" db="EMBL/GenBank/DDBJ databases">
        <authorList>
            <person name="Mank J."/>
            <person name="Almeida P."/>
        </authorList>
    </citation>
    <scope>NUCLEOTIDE SEQUENCE</scope>
    <source>
        <strain evidence="1">78183</strain>
    </source>
</reference>
<name>A0A6N2L2T6_SALVM</name>
<proteinExistence type="predicted"/>
<dbReference type="AlphaFoldDB" id="A0A6N2L2T6"/>
<evidence type="ECO:0000313" key="1">
    <source>
        <dbReference type="EMBL" id="VFU31577.1"/>
    </source>
</evidence>
<protein>
    <submittedName>
        <fullName evidence="1">Uncharacterized protein</fullName>
    </submittedName>
</protein>
<organism evidence="1">
    <name type="scientific">Salix viminalis</name>
    <name type="common">Common osier</name>
    <name type="synonym">Basket willow</name>
    <dbReference type="NCBI Taxonomy" id="40686"/>
    <lineage>
        <taxon>Eukaryota</taxon>
        <taxon>Viridiplantae</taxon>
        <taxon>Streptophyta</taxon>
        <taxon>Embryophyta</taxon>
        <taxon>Tracheophyta</taxon>
        <taxon>Spermatophyta</taxon>
        <taxon>Magnoliopsida</taxon>
        <taxon>eudicotyledons</taxon>
        <taxon>Gunneridae</taxon>
        <taxon>Pentapetalae</taxon>
        <taxon>rosids</taxon>
        <taxon>fabids</taxon>
        <taxon>Malpighiales</taxon>
        <taxon>Salicaceae</taxon>
        <taxon>Saliceae</taxon>
        <taxon>Salix</taxon>
    </lineage>
</organism>
<dbReference type="EMBL" id="CAADRP010000735">
    <property type="protein sequence ID" value="VFU31577.1"/>
    <property type="molecule type" value="Genomic_DNA"/>
</dbReference>
<sequence length="67" mass="7809">MKNKGKEQRQGQRTITKLFLLNQSRRFQVFSSLIFVALLQDLFGRKVLIVHYLLSSNSIARNKNTTI</sequence>